<dbReference type="InterPro" id="IPR044145">
    <property type="entry name" value="IF2_II"/>
</dbReference>
<keyword evidence="16" id="KW-0472">Membrane</keyword>
<dbReference type="GO" id="GO:0008270">
    <property type="term" value="F:zinc ion binding"/>
    <property type="evidence" value="ECO:0007669"/>
    <property type="project" value="UniProtKB-KW"/>
</dbReference>
<feature type="compositionally biased region" description="Low complexity" evidence="15">
    <location>
        <begin position="146"/>
        <end position="155"/>
    </location>
</feature>
<dbReference type="PROSITE" id="PS01358">
    <property type="entry name" value="ZF_RANBP2_1"/>
    <property type="match status" value="2"/>
</dbReference>
<feature type="compositionally biased region" description="Polar residues" evidence="15">
    <location>
        <begin position="62"/>
        <end position="72"/>
    </location>
</feature>
<accession>A0A8H3F6C7</accession>
<dbReference type="FunFam" id="3.40.50.300:FF:000019">
    <property type="entry name" value="Translation initiation factor IF-2"/>
    <property type="match status" value="1"/>
</dbReference>
<evidence type="ECO:0000256" key="12">
    <source>
        <dbReference type="ARBA" id="ARBA00025162"/>
    </source>
</evidence>
<evidence type="ECO:0000256" key="11">
    <source>
        <dbReference type="ARBA" id="ARBA00023134"/>
    </source>
</evidence>
<feature type="transmembrane region" description="Helical" evidence="16">
    <location>
        <begin position="1265"/>
        <end position="1287"/>
    </location>
</feature>
<feature type="region of interest" description="Disordered" evidence="15">
    <location>
        <begin position="39"/>
        <end position="255"/>
    </location>
</feature>
<evidence type="ECO:0000256" key="3">
    <source>
        <dbReference type="ARBA" id="ARBA00022540"/>
    </source>
</evidence>
<keyword evidence="11" id="KW-0342">GTP-binding</keyword>
<evidence type="ECO:0000259" key="17">
    <source>
        <dbReference type="PROSITE" id="PS50199"/>
    </source>
</evidence>
<feature type="region of interest" description="Disordered" evidence="15">
    <location>
        <begin position="425"/>
        <end position="447"/>
    </location>
</feature>
<keyword evidence="3" id="KW-0396">Initiation factor</keyword>
<dbReference type="FunFam" id="2.40.30.10:FF:000007">
    <property type="entry name" value="Translation initiation factor IF-2"/>
    <property type="match status" value="1"/>
</dbReference>
<name>A0A8H3F6C7_9LECA</name>
<dbReference type="SUPFAM" id="SSF52156">
    <property type="entry name" value="Initiation factor IF2/eIF5b, domain 3"/>
    <property type="match status" value="1"/>
</dbReference>
<evidence type="ECO:0000259" key="18">
    <source>
        <dbReference type="PROSITE" id="PS51722"/>
    </source>
</evidence>
<dbReference type="GO" id="GO:0005739">
    <property type="term" value="C:mitochondrion"/>
    <property type="evidence" value="ECO:0007669"/>
    <property type="project" value="UniProtKB-SubCell"/>
</dbReference>
<dbReference type="Gene3D" id="4.10.1060.10">
    <property type="entry name" value="Zinc finger, RanBP2-type"/>
    <property type="match status" value="1"/>
</dbReference>
<dbReference type="Pfam" id="PF00009">
    <property type="entry name" value="GTP_EFTU"/>
    <property type="match status" value="1"/>
</dbReference>
<dbReference type="PROSITE" id="PS50199">
    <property type="entry name" value="ZF_RANBP2_2"/>
    <property type="match status" value="1"/>
</dbReference>
<dbReference type="GO" id="GO:0005525">
    <property type="term" value="F:GTP binding"/>
    <property type="evidence" value="ECO:0007669"/>
    <property type="project" value="UniProtKB-KW"/>
</dbReference>
<feature type="compositionally biased region" description="Basic and acidic residues" evidence="15">
    <location>
        <begin position="543"/>
        <end position="561"/>
    </location>
</feature>
<feature type="compositionally biased region" description="Basic and acidic residues" evidence="15">
    <location>
        <begin position="295"/>
        <end position="306"/>
    </location>
</feature>
<feature type="compositionally biased region" description="Polar residues" evidence="15">
    <location>
        <begin position="183"/>
        <end position="193"/>
    </location>
</feature>
<organism evidence="19 20">
    <name type="scientific">Alectoria fallacina</name>
    <dbReference type="NCBI Taxonomy" id="1903189"/>
    <lineage>
        <taxon>Eukaryota</taxon>
        <taxon>Fungi</taxon>
        <taxon>Dikarya</taxon>
        <taxon>Ascomycota</taxon>
        <taxon>Pezizomycotina</taxon>
        <taxon>Lecanoromycetes</taxon>
        <taxon>OSLEUM clade</taxon>
        <taxon>Lecanoromycetidae</taxon>
        <taxon>Lecanorales</taxon>
        <taxon>Lecanorineae</taxon>
        <taxon>Parmeliaceae</taxon>
        <taxon>Alectoria</taxon>
    </lineage>
</organism>
<evidence type="ECO:0000256" key="5">
    <source>
        <dbReference type="ARBA" id="ARBA00022741"/>
    </source>
</evidence>
<dbReference type="FunFam" id="2.40.30.10:FF:000008">
    <property type="entry name" value="Translation initiation factor IF-2"/>
    <property type="match status" value="1"/>
</dbReference>
<evidence type="ECO:0000313" key="19">
    <source>
        <dbReference type="EMBL" id="CAF9916847.1"/>
    </source>
</evidence>
<dbReference type="SUPFAM" id="SSF52540">
    <property type="entry name" value="P-loop containing nucleoside triphosphate hydrolases"/>
    <property type="match status" value="1"/>
</dbReference>
<dbReference type="Pfam" id="PF22042">
    <property type="entry name" value="EF-G_D2"/>
    <property type="match status" value="1"/>
</dbReference>
<keyword evidence="9" id="KW-0809">Transit peptide</keyword>
<keyword evidence="6 14" id="KW-0863">Zinc-finger</keyword>
<evidence type="ECO:0000256" key="6">
    <source>
        <dbReference type="ARBA" id="ARBA00022771"/>
    </source>
</evidence>
<dbReference type="Pfam" id="PF04760">
    <property type="entry name" value="IF2_N"/>
    <property type="match status" value="1"/>
</dbReference>
<dbReference type="InterPro" id="IPR001876">
    <property type="entry name" value="Znf_RanBP2"/>
</dbReference>
<dbReference type="Proteomes" id="UP000664203">
    <property type="component" value="Unassembled WGS sequence"/>
</dbReference>
<evidence type="ECO:0000256" key="4">
    <source>
        <dbReference type="ARBA" id="ARBA00022723"/>
    </source>
</evidence>
<dbReference type="InterPro" id="IPR000178">
    <property type="entry name" value="TF_IF2_bacterial-like"/>
</dbReference>
<evidence type="ECO:0000256" key="9">
    <source>
        <dbReference type="ARBA" id="ARBA00022946"/>
    </source>
</evidence>
<feature type="compositionally biased region" description="Basic and acidic residues" evidence="15">
    <location>
        <begin position="677"/>
        <end position="686"/>
    </location>
</feature>
<comment type="function">
    <text evidence="12">One of the essential components for the initiation of protein synthesis. Protects formylmethionyl-tRNA from spontaneous hydrolysis and promotes its binding to the 30S ribosomal subunits. Also involved in the hydrolysis of GTP during the formation of the 70S ribosomal complex.</text>
</comment>
<dbReference type="PROSITE" id="PS01176">
    <property type="entry name" value="IF2"/>
    <property type="match status" value="1"/>
</dbReference>
<feature type="region of interest" description="Disordered" evidence="15">
    <location>
        <begin position="1075"/>
        <end position="1106"/>
    </location>
</feature>
<feature type="compositionally biased region" description="Polar residues" evidence="15">
    <location>
        <begin position="308"/>
        <end position="327"/>
    </location>
</feature>
<dbReference type="Gene3D" id="3.40.50.10050">
    <property type="entry name" value="Translation initiation factor IF- 2, domain 3"/>
    <property type="match status" value="1"/>
</dbReference>
<feature type="domain" description="RanBP2-type" evidence="17">
    <location>
        <begin position="355"/>
        <end position="384"/>
    </location>
</feature>
<dbReference type="Gene3D" id="3.40.50.300">
    <property type="entry name" value="P-loop containing nucleotide triphosphate hydrolases"/>
    <property type="match status" value="1"/>
</dbReference>
<dbReference type="PANTHER" id="PTHR43381">
    <property type="entry name" value="TRANSLATION INITIATION FACTOR IF-2-RELATED"/>
    <property type="match status" value="1"/>
</dbReference>
<evidence type="ECO:0000256" key="10">
    <source>
        <dbReference type="ARBA" id="ARBA00023128"/>
    </source>
</evidence>
<dbReference type="CDD" id="cd01887">
    <property type="entry name" value="IF2_eIF5B"/>
    <property type="match status" value="1"/>
</dbReference>
<feature type="compositionally biased region" description="Basic and acidic residues" evidence="15">
    <location>
        <begin position="1075"/>
        <end position="1086"/>
    </location>
</feature>
<feature type="compositionally biased region" description="Polar residues" evidence="15">
    <location>
        <begin position="245"/>
        <end position="254"/>
    </location>
</feature>
<dbReference type="GO" id="GO:0003924">
    <property type="term" value="F:GTPase activity"/>
    <property type="evidence" value="ECO:0007669"/>
    <property type="project" value="InterPro"/>
</dbReference>
<evidence type="ECO:0000256" key="2">
    <source>
        <dbReference type="ARBA" id="ARBA00007733"/>
    </source>
</evidence>
<feature type="compositionally biased region" description="Polar residues" evidence="15">
    <location>
        <begin position="100"/>
        <end position="118"/>
    </location>
</feature>
<keyword evidence="16" id="KW-1133">Transmembrane helix</keyword>
<feature type="compositionally biased region" description="Low complexity" evidence="15">
    <location>
        <begin position="1089"/>
        <end position="1103"/>
    </location>
</feature>
<comment type="similarity">
    <text evidence="2">Belongs to the TRAFAC class translation factor GTPase superfamily. Classic translation factor GTPase family. IF-2 subfamily.</text>
</comment>
<feature type="region of interest" description="Disordered" evidence="15">
    <location>
        <begin position="267"/>
        <end position="333"/>
    </location>
</feature>
<dbReference type="GO" id="GO:0003743">
    <property type="term" value="F:translation initiation factor activity"/>
    <property type="evidence" value="ECO:0007669"/>
    <property type="project" value="UniProtKB-KW"/>
</dbReference>
<feature type="compositionally biased region" description="Polar residues" evidence="15">
    <location>
        <begin position="431"/>
        <end position="444"/>
    </location>
</feature>
<dbReference type="SUPFAM" id="SSF50447">
    <property type="entry name" value="Translation proteins"/>
    <property type="match status" value="2"/>
</dbReference>
<keyword evidence="4" id="KW-0479">Metal-binding</keyword>
<dbReference type="InterPro" id="IPR006847">
    <property type="entry name" value="IF2_N"/>
</dbReference>
<evidence type="ECO:0000256" key="15">
    <source>
        <dbReference type="SAM" id="MobiDB-lite"/>
    </source>
</evidence>
<evidence type="ECO:0000256" key="7">
    <source>
        <dbReference type="ARBA" id="ARBA00022833"/>
    </source>
</evidence>
<feature type="compositionally biased region" description="Polar residues" evidence="15">
    <location>
        <begin position="628"/>
        <end position="647"/>
    </location>
</feature>
<dbReference type="EMBL" id="CAJPDR010000093">
    <property type="protein sequence ID" value="CAF9916847.1"/>
    <property type="molecule type" value="Genomic_DNA"/>
</dbReference>
<sequence length="1336" mass="147759">MRRQALKISVTKDVCVFCLTRIQFASVHTLRRPQRRLLGSTRAFQRPPADAVAQKEEDGVQGSDSAWKSQPPRSFRGGWARTRTAATSDLTPEEKALRNALQNDSTGEPSNRTPTSPQRGEKEHTHGPSIHKRVSQAYTPPPPPIGRMQRPPIQRTQQPSLGARVSQKEAQAEFTKATPVPSRLTQQRGQLPNFTPPVVPQVAPIDGSVGTNGGPQTSESSPVTPPTPESHMPQRPRFGRWAKSKTPTELTSEEQALRQAIQKEAAPKPPLPVHQLSHSPYTSSVPGYPSSSDLQARKDALPKEAARTSPSQTTSTKPRSTQENTNYAGVPESREARDAQLDHHISQSRTKPKFQQGDWYCPSCAQHNLWTHRECHNCQTVKPIMANWQCEECGKSNSPNYYFCSGCRNPVAQTEYAKHWKHLKRAGHNASPENSQPEQFSTQGRSEDTHAIARAEAIEQERLERIERTKGGGFVGLRGQYENATSKAMKDSYWSLETDGSQLPNVEPTTSDMPDNSITGSNSVNWRTQSARKPHMSEVQNVRGERSGHEVADRPLEDQPRTKKLTGGWKRWEPPSPEGQPPLEESSQHGRIGQAGASAQPSSNELEREQKVRRVEASTRERDGRSRPQPQEQGTARHSVYHSTSQPYDRANDRDRLRRSKKVISAYDDAYEEDEDRATRRMERKEQRKKARAAQKAAAPATPIYLPEFISVSNLASILKVRVEDFIHKMKDLGFEETNNDHVLDAETAGLVAAEFNFEPIIELAENQDLLPRAPAEDKSVLPPRPPVVTIMGHVDHGKTTLLDYLRKSSVAASEHGGITQHIGAFSVPMPGGRLVTFLDTPGHEAFLSMRQRGANVTDIVILVVAADDSVKPQTIEAIRHAQAAKVPMIVAVNKIDKEDSNVERVKQDLGRYGVEIEDYGGDTQVVCVSGKTGQGMEELEDAAVALADILDMRSETDGQAEGWVLEATTKKAGRVATVLVRRGTLRPGDNIVAGISWARVRSLRNEAGIRLESAGPGTPVEIDGWREQPAAGDEVLQAPDEQRAKAVIEYRLEAYQRTQMATDMAAVNEARRLEQEKREEIERASKLTQADTDATATNTEAQSAPSTPSFQEVFFIVKADVSGSVEAVTDAVSALGNSEVRPHILRTGVGPVTEFDIDHAAVARGYVISFNTTVDGNIQRMADAKEVKILDQSIIYRLVDDVKSKLGEKLPDVVTQKVLGEAEIAQVFEINTKGRIRVPVAGCRLRNGVIGRNDKIRVLRGKEVIYNGLLLHFLGVMVSVLILVLGTLSSLKNVKKDVTEMRKGNECGMGFENWTEFKQGDQVQSYEETSEKRSL</sequence>
<dbReference type="Pfam" id="PF11987">
    <property type="entry name" value="IF-2"/>
    <property type="match status" value="1"/>
</dbReference>
<dbReference type="FunFam" id="3.40.50.10050:FF:000001">
    <property type="entry name" value="Translation initiation factor IF-2"/>
    <property type="match status" value="1"/>
</dbReference>
<proteinExistence type="inferred from homology"/>
<keyword evidence="16" id="KW-0812">Transmembrane</keyword>
<keyword evidence="7" id="KW-0862">Zinc</keyword>
<keyword evidence="10" id="KW-0496">Mitochondrion</keyword>
<keyword evidence="5" id="KW-0547">Nucleotide-binding</keyword>
<dbReference type="NCBIfam" id="TIGR00231">
    <property type="entry name" value="small_GTP"/>
    <property type="match status" value="1"/>
</dbReference>
<feature type="compositionally biased region" description="Polar residues" evidence="15">
    <location>
        <begin position="498"/>
        <end position="531"/>
    </location>
</feature>
<dbReference type="InterPro" id="IPR027417">
    <property type="entry name" value="P-loop_NTPase"/>
</dbReference>
<dbReference type="Gene3D" id="2.40.30.10">
    <property type="entry name" value="Translation factors"/>
    <property type="match status" value="2"/>
</dbReference>
<evidence type="ECO:0000256" key="8">
    <source>
        <dbReference type="ARBA" id="ARBA00022917"/>
    </source>
</evidence>
<dbReference type="PANTHER" id="PTHR43381:SF20">
    <property type="entry name" value="TRANSLATION INITIATION FACTOR IF-2, MITOCHONDRIAL"/>
    <property type="match status" value="1"/>
</dbReference>
<reference evidence="19" key="1">
    <citation type="submission" date="2021-03" db="EMBL/GenBank/DDBJ databases">
        <authorList>
            <person name="Tagirdzhanova G."/>
        </authorList>
    </citation>
    <scope>NUCLEOTIDE SEQUENCE</scope>
</reference>
<comment type="caution">
    <text evidence="19">The sequence shown here is derived from an EMBL/GenBank/DDBJ whole genome shotgun (WGS) entry which is preliminary data.</text>
</comment>
<feature type="compositionally biased region" description="Polar residues" evidence="15">
    <location>
        <begin position="276"/>
        <end position="294"/>
    </location>
</feature>
<dbReference type="InterPro" id="IPR000795">
    <property type="entry name" value="T_Tr_GTP-bd_dom"/>
</dbReference>
<comment type="subcellular location">
    <subcellularLocation>
        <location evidence="1">Mitochondrion</location>
    </subcellularLocation>
</comment>
<dbReference type="CDD" id="cd03702">
    <property type="entry name" value="IF2_mtIF2_II"/>
    <property type="match status" value="1"/>
</dbReference>
<feature type="compositionally biased region" description="Basic and acidic residues" evidence="15">
    <location>
        <begin position="605"/>
        <end position="626"/>
    </location>
</feature>
<dbReference type="InterPro" id="IPR005225">
    <property type="entry name" value="Small_GTP-bd"/>
</dbReference>
<evidence type="ECO:0000256" key="1">
    <source>
        <dbReference type="ARBA" id="ARBA00004173"/>
    </source>
</evidence>
<dbReference type="InterPro" id="IPR023115">
    <property type="entry name" value="TIF_IF2_dom3"/>
</dbReference>
<feature type="region of interest" description="Disordered" evidence="15">
    <location>
        <begin position="498"/>
        <end position="698"/>
    </location>
</feature>
<evidence type="ECO:0000256" key="14">
    <source>
        <dbReference type="PROSITE-ProRule" id="PRU00322"/>
    </source>
</evidence>
<dbReference type="CDD" id="cd03692">
    <property type="entry name" value="mtIF2_IVc"/>
    <property type="match status" value="1"/>
</dbReference>
<dbReference type="PROSITE" id="PS51722">
    <property type="entry name" value="G_TR_2"/>
    <property type="match status" value="1"/>
</dbReference>
<evidence type="ECO:0000256" key="13">
    <source>
        <dbReference type="ARBA" id="ARBA00044200"/>
    </source>
</evidence>
<evidence type="ECO:0000256" key="16">
    <source>
        <dbReference type="SAM" id="Phobius"/>
    </source>
</evidence>
<feature type="domain" description="Tr-type G" evidence="18">
    <location>
        <begin position="784"/>
        <end position="952"/>
    </location>
</feature>
<dbReference type="OrthoDB" id="361630at2759"/>
<dbReference type="InterPro" id="IPR015760">
    <property type="entry name" value="TIF_IF2"/>
</dbReference>
<dbReference type="InterPro" id="IPR009000">
    <property type="entry name" value="Transl_B-barrel_sf"/>
</dbReference>
<keyword evidence="20" id="KW-1185">Reference proteome</keyword>
<protein>
    <recommendedName>
        <fullName evidence="13">Translation initiation factor IF-2, mitochondrial</fullName>
    </recommendedName>
</protein>
<dbReference type="HAMAP" id="MF_00100_B">
    <property type="entry name" value="IF_2_B"/>
    <property type="match status" value="1"/>
</dbReference>
<dbReference type="InterPro" id="IPR053905">
    <property type="entry name" value="EF-G-like_DII"/>
</dbReference>
<gene>
    <name evidence="19" type="ORF">ALECFALPRED_010883</name>
</gene>
<evidence type="ECO:0000313" key="20">
    <source>
        <dbReference type="Proteomes" id="UP000664203"/>
    </source>
</evidence>
<keyword evidence="8" id="KW-0648">Protein biosynthesis</keyword>
<dbReference type="InterPro" id="IPR036925">
    <property type="entry name" value="TIF_IF2_dom3_sf"/>
</dbReference>